<protein>
    <submittedName>
        <fullName evidence="2">TniB family NTP-binding protein</fullName>
    </submittedName>
</protein>
<accession>A0ABV7VNQ0</accession>
<feature type="region of interest" description="Disordered" evidence="1">
    <location>
        <begin position="1"/>
        <end position="21"/>
    </location>
</feature>
<gene>
    <name evidence="2" type="ORF">ACFOOQ_19405</name>
</gene>
<organism evidence="2 3">
    <name type="scientific">Ferrovibrio xuzhouensis</name>
    <dbReference type="NCBI Taxonomy" id="1576914"/>
    <lineage>
        <taxon>Bacteria</taxon>
        <taxon>Pseudomonadati</taxon>
        <taxon>Pseudomonadota</taxon>
        <taxon>Alphaproteobacteria</taxon>
        <taxon>Rhodospirillales</taxon>
        <taxon>Rhodospirillaceae</taxon>
        <taxon>Ferrovibrio</taxon>
    </lineage>
</organism>
<dbReference type="RefSeq" id="WP_379729317.1">
    <property type="nucleotide sequence ID" value="NZ_JBHRYJ010000005.1"/>
</dbReference>
<keyword evidence="3" id="KW-1185">Reference proteome</keyword>
<dbReference type="InterPro" id="IPR008868">
    <property type="entry name" value="TniB"/>
</dbReference>
<dbReference type="SUPFAM" id="SSF52540">
    <property type="entry name" value="P-loop containing nucleoside triphosphate hydrolases"/>
    <property type="match status" value="1"/>
</dbReference>
<evidence type="ECO:0000313" key="2">
    <source>
        <dbReference type="EMBL" id="MFC3677728.1"/>
    </source>
</evidence>
<evidence type="ECO:0000256" key="1">
    <source>
        <dbReference type="SAM" id="MobiDB-lite"/>
    </source>
</evidence>
<dbReference type="Pfam" id="PF05621">
    <property type="entry name" value="TniB"/>
    <property type="match status" value="1"/>
</dbReference>
<reference evidence="3" key="1">
    <citation type="journal article" date="2019" name="Int. J. Syst. Evol. Microbiol.">
        <title>The Global Catalogue of Microorganisms (GCM) 10K type strain sequencing project: providing services to taxonomists for standard genome sequencing and annotation.</title>
        <authorList>
            <consortium name="The Broad Institute Genomics Platform"/>
            <consortium name="The Broad Institute Genome Sequencing Center for Infectious Disease"/>
            <person name="Wu L."/>
            <person name="Ma J."/>
        </authorList>
    </citation>
    <scope>NUCLEOTIDE SEQUENCE [LARGE SCALE GENOMIC DNA]</scope>
    <source>
        <strain evidence="3">KCTC 42182</strain>
    </source>
</reference>
<sequence>MPNTTNPADTTKAIADQTGAAASGTATEKMDRIRKLAEMRSLFFNYSKLEHIQIALESLLEMGNLTPQRGTPARCLLVTGQPGVGKSTLLDKFRYMHLPYELDNRTIVPVLVVGLHRACTPKMLAEQMLRAMGVPEGLCSKGTEASLTERVRHNLVEQRVQVVVLDEFQHLLEHRSKGGVSRVADYIKTLLNLGVVSFVLSGVPDAEAIYTESLQLMRRSLGHFVIEPMDKQSGQDMADYKAILAKLQTLLPVPVTVDLTHKKMRLRLLDFSDGTIGRTVDFLHALGTRAISRNLDCIDYALISRTAYEMRDATKGKDWVNPFDIDDGAEFLRPEYKHLAGGSAGTADAAE</sequence>
<proteinExistence type="predicted"/>
<dbReference type="Proteomes" id="UP001595711">
    <property type="component" value="Unassembled WGS sequence"/>
</dbReference>
<name>A0ABV7VNQ0_9PROT</name>
<dbReference type="InterPro" id="IPR027417">
    <property type="entry name" value="P-loop_NTPase"/>
</dbReference>
<dbReference type="EMBL" id="JBHRYJ010000005">
    <property type="protein sequence ID" value="MFC3677728.1"/>
    <property type="molecule type" value="Genomic_DNA"/>
</dbReference>
<dbReference type="Gene3D" id="3.40.50.300">
    <property type="entry name" value="P-loop containing nucleotide triphosphate hydrolases"/>
    <property type="match status" value="1"/>
</dbReference>
<evidence type="ECO:0000313" key="3">
    <source>
        <dbReference type="Proteomes" id="UP001595711"/>
    </source>
</evidence>
<comment type="caution">
    <text evidence="2">The sequence shown here is derived from an EMBL/GenBank/DDBJ whole genome shotgun (WGS) entry which is preliminary data.</text>
</comment>